<protein>
    <recommendedName>
        <fullName evidence="2">starch synthase</fullName>
        <ecNumber evidence="2">2.4.1.21</ecNumber>
    </recommendedName>
</protein>
<reference evidence="6 7" key="1">
    <citation type="submission" date="2017-02" db="EMBL/GenBank/DDBJ databases">
        <authorList>
            <person name="Peterson S.W."/>
        </authorList>
    </citation>
    <scope>NUCLEOTIDE SEQUENCE [LARGE SCALE GENOMIC DNA]</scope>
    <source>
        <strain evidence="6 7">ATCC 43854</strain>
    </source>
</reference>
<evidence type="ECO:0000256" key="1">
    <source>
        <dbReference type="ARBA" id="ARBA00001478"/>
    </source>
</evidence>
<evidence type="ECO:0000259" key="5">
    <source>
        <dbReference type="Pfam" id="PF08323"/>
    </source>
</evidence>
<organism evidence="6 7">
    <name type="scientific">Fibrobacter intestinalis</name>
    <dbReference type="NCBI Taxonomy" id="28122"/>
    <lineage>
        <taxon>Bacteria</taxon>
        <taxon>Pseudomonadati</taxon>
        <taxon>Fibrobacterota</taxon>
        <taxon>Fibrobacteria</taxon>
        <taxon>Fibrobacterales</taxon>
        <taxon>Fibrobacteraceae</taxon>
        <taxon>Fibrobacter</taxon>
    </lineage>
</organism>
<accession>A0A1T4QZG7</accession>
<evidence type="ECO:0000256" key="2">
    <source>
        <dbReference type="ARBA" id="ARBA00012588"/>
    </source>
</evidence>
<dbReference type="RefSeq" id="WP_078777202.1">
    <property type="nucleotide sequence ID" value="NZ_FUWU01000058.1"/>
</dbReference>
<feature type="domain" description="Starch synthase catalytic" evidence="5">
    <location>
        <begin position="2"/>
        <end position="232"/>
    </location>
</feature>
<evidence type="ECO:0000313" key="6">
    <source>
        <dbReference type="EMBL" id="SKA09140.1"/>
    </source>
</evidence>
<evidence type="ECO:0000313" key="7">
    <source>
        <dbReference type="Proteomes" id="UP000190449"/>
    </source>
</evidence>
<dbReference type="Gene3D" id="3.40.50.2000">
    <property type="entry name" value="Glycogen Phosphorylase B"/>
    <property type="match status" value="2"/>
</dbReference>
<evidence type="ECO:0000256" key="4">
    <source>
        <dbReference type="ARBA" id="ARBA00022679"/>
    </source>
</evidence>
<comment type="catalytic activity">
    <reaction evidence="1">
        <text>[(1-&gt;4)-alpha-D-glucosyl](n) + ADP-alpha-D-glucose = [(1-&gt;4)-alpha-D-glucosyl](n+1) + ADP + H(+)</text>
        <dbReference type="Rhea" id="RHEA:18189"/>
        <dbReference type="Rhea" id="RHEA-COMP:9584"/>
        <dbReference type="Rhea" id="RHEA-COMP:9587"/>
        <dbReference type="ChEBI" id="CHEBI:15378"/>
        <dbReference type="ChEBI" id="CHEBI:15444"/>
        <dbReference type="ChEBI" id="CHEBI:57498"/>
        <dbReference type="ChEBI" id="CHEBI:456216"/>
        <dbReference type="EC" id="2.4.1.21"/>
    </reaction>
</comment>
<dbReference type="InterPro" id="IPR013534">
    <property type="entry name" value="Starch_synth_cat_dom"/>
</dbReference>
<keyword evidence="3" id="KW-0328">Glycosyltransferase</keyword>
<proteinExistence type="predicted"/>
<dbReference type="AlphaFoldDB" id="A0A1T4QZG7"/>
<dbReference type="EMBL" id="FUWU01000058">
    <property type="protein sequence ID" value="SKA09140.1"/>
    <property type="molecule type" value="Genomic_DNA"/>
</dbReference>
<keyword evidence="4" id="KW-0808">Transferase</keyword>
<dbReference type="SUPFAM" id="SSF53756">
    <property type="entry name" value="UDP-Glycosyltransferase/glycogen phosphorylase"/>
    <property type="match status" value="1"/>
</dbReference>
<dbReference type="Pfam" id="PF08323">
    <property type="entry name" value="Glyco_transf_5"/>
    <property type="match status" value="1"/>
</dbReference>
<dbReference type="GO" id="GO:0009011">
    <property type="term" value="F:alpha-1,4-glucan glucosyltransferase (ADP-glucose donor) activity"/>
    <property type="evidence" value="ECO:0007669"/>
    <property type="project" value="UniProtKB-EC"/>
</dbReference>
<dbReference type="Proteomes" id="UP000190449">
    <property type="component" value="Unassembled WGS sequence"/>
</dbReference>
<dbReference type="PANTHER" id="PTHR45825">
    <property type="entry name" value="GRANULE-BOUND STARCH SYNTHASE 1, CHLOROPLASTIC/AMYLOPLASTIC"/>
    <property type="match status" value="1"/>
</dbReference>
<dbReference type="EC" id="2.4.1.21" evidence="2"/>
<dbReference type="STRING" id="28122.SAMN02745108_02481"/>
<evidence type="ECO:0000256" key="3">
    <source>
        <dbReference type="ARBA" id="ARBA00022676"/>
    </source>
</evidence>
<gene>
    <name evidence="6" type="ORF">SAMN02745108_02481</name>
</gene>
<dbReference type="PANTHER" id="PTHR45825:SF11">
    <property type="entry name" value="ALPHA AMYLASE DOMAIN-CONTAINING PROTEIN"/>
    <property type="match status" value="1"/>
</dbReference>
<sequence>MKFLSVSPEAGEWLKPSPLAGAVNQLTQAFSRAGTQILTISPFYPRLMGELENFRCVFKGIEKLRNMPFEVWTGTNPLYAYIRYDDYFNRPDIYGENKFPYGDNHLRFSYLASAALAYADAIHFDPTTFCGQDWAGALIAPIARTTYSESFGKIPFFFTIHNITYDFHVKESEIERIGLPRVDFNMNGYEFWGKVSLLKAGVFYAKKVILPSPGYCDGIVNNHLGGGLSGFLVRNKEKLKGIQFGLNYPFWDFNLNTNLPIEVAKKQARDALASSLGVDFENRLVMYCSLGPESGKTSETLATLLGDINKLNIFVVVKAPKNSPKWDYYTAVASQENSHMAVFDIPPNNNLSVRATLAGADILFAANPTEPSASMILKSLACGTVPLTGRDVGCSNLLSNYDADFSTANALLVNDSAAPDQMIRKLKNAEQLYCSNQDSWNYLVRNAYQFRYEWDRTISQFILTFGEE</sequence>
<name>A0A1T4QZG7_9BACT</name>